<name>A0ACB7II87_PLECO</name>
<comment type="caution">
    <text evidence="1">The sequence shown here is derived from an EMBL/GenBank/DDBJ whole genome shotgun (WGS) entry which is preliminary data.</text>
</comment>
<dbReference type="EMBL" id="WQMT02000011">
    <property type="protein sequence ID" value="KAG9217601.1"/>
    <property type="molecule type" value="Genomic_DNA"/>
</dbReference>
<evidence type="ECO:0000313" key="1">
    <source>
        <dbReference type="EMBL" id="KAG9217601.1"/>
    </source>
</evidence>
<keyword evidence="2" id="KW-1185">Reference proteome</keyword>
<accession>A0ACB7II87</accession>
<sequence>MDSGSPRKRALLIGIEYDGSTNPELQPLKGPAKEAKQLASLLRKQYNYHPEDIIILQDKARNFLRRPTRENILREIDDLVADVEPGDQILFHYSGHCGQYPRLDGTEEDNLDEAIETLNGPILDDILKERLVDPLPAGSTLVAILDTCHSETLLDLPHYHCNRVYVPYENAGSTEGDYATANWGLQRLKGMKAPRRQLHMEYARSADDPCIKMKAKSLSIQVPRATSLVVLPGSVRCSSPDSEITFTASPMQDHHHHCPPTPGLNDLKPTVIAISAAKDSQASYLSITKIIVDILRKHRELPLEDLVTQVSHKMYKEARRKWPVDNEHDKPQYSHPTVSSLSYLASPLYFSNISSGLTELLAFKESKDMVHSIAEPHPQPFGMKWNQTVYNMQRA</sequence>
<reference evidence="1 2" key="1">
    <citation type="journal article" date="2021" name="Appl. Environ. Microbiol.">
        <title>Genetic linkage and physical mapping for an oyster mushroom Pleurotus cornucopiae and QTL analysis for the trait cap color.</title>
        <authorList>
            <person name="Zhang Y."/>
            <person name="Gao W."/>
            <person name="Sonnenberg A."/>
            <person name="Chen Q."/>
            <person name="Zhang J."/>
            <person name="Huang C."/>
        </authorList>
    </citation>
    <scope>NUCLEOTIDE SEQUENCE [LARGE SCALE GENOMIC DNA]</scope>
    <source>
        <strain evidence="1">CCMSSC00406</strain>
    </source>
</reference>
<evidence type="ECO:0000313" key="2">
    <source>
        <dbReference type="Proteomes" id="UP000824881"/>
    </source>
</evidence>
<organism evidence="1 2">
    <name type="scientific">Pleurotus cornucopiae</name>
    <name type="common">Cornucopia mushroom</name>
    <dbReference type="NCBI Taxonomy" id="5321"/>
    <lineage>
        <taxon>Eukaryota</taxon>
        <taxon>Fungi</taxon>
        <taxon>Dikarya</taxon>
        <taxon>Basidiomycota</taxon>
        <taxon>Agaricomycotina</taxon>
        <taxon>Agaricomycetes</taxon>
        <taxon>Agaricomycetidae</taxon>
        <taxon>Agaricales</taxon>
        <taxon>Pleurotineae</taxon>
        <taxon>Pleurotaceae</taxon>
        <taxon>Pleurotus</taxon>
    </lineage>
</organism>
<dbReference type="Proteomes" id="UP000824881">
    <property type="component" value="Unassembled WGS sequence"/>
</dbReference>
<proteinExistence type="predicted"/>
<protein>
    <submittedName>
        <fullName evidence="1">Uncharacterized protein</fullName>
    </submittedName>
</protein>
<gene>
    <name evidence="1" type="ORF">CCMSSC00406_0010118</name>
</gene>